<sequence length="170" mass="19327">MKIAETNRLIISKFTLSDAPFFLELVNTPNWLKYIGERNIKTIAQAEEALKNGHLKSYENNGFGFYKLLLKEEKNKIVGTCGLIKRETLDDVDIGFAMLPEYEGKGFGFESSDAILKLAKETFNLDKIVAITLPTNTNSIKLLEKLGLTYEKRVKPFEDDEELLLFAKDL</sequence>
<dbReference type="EMBL" id="BMFQ01000001">
    <property type="protein sequence ID" value="GGG35027.1"/>
    <property type="molecule type" value="Genomic_DNA"/>
</dbReference>
<dbReference type="InterPro" id="IPR051531">
    <property type="entry name" value="N-acetyltransferase"/>
</dbReference>
<name>A0A917GAW5_9FLAO</name>
<dbReference type="SUPFAM" id="SSF55729">
    <property type="entry name" value="Acyl-CoA N-acyltransferases (Nat)"/>
    <property type="match status" value="1"/>
</dbReference>
<dbReference type="PANTHER" id="PTHR43792">
    <property type="entry name" value="GNAT FAMILY, PUTATIVE (AFU_ORTHOLOGUE AFUA_3G00765)-RELATED-RELATED"/>
    <property type="match status" value="1"/>
</dbReference>
<dbReference type="Pfam" id="PF13302">
    <property type="entry name" value="Acetyltransf_3"/>
    <property type="match status" value="1"/>
</dbReference>
<keyword evidence="3" id="KW-1185">Reference proteome</keyword>
<dbReference type="CDD" id="cd04301">
    <property type="entry name" value="NAT_SF"/>
    <property type="match status" value="1"/>
</dbReference>
<accession>A0A917GAW5</accession>
<dbReference type="Gene3D" id="3.40.630.30">
    <property type="match status" value="1"/>
</dbReference>
<protein>
    <submittedName>
        <fullName evidence="2">Alanine acetyltransferase</fullName>
    </submittedName>
</protein>
<evidence type="ECO:0000313" key="2">
    <source>
        <dbReference type="EMBL" id="GGG35027.1"/>
    </source>
</evidence>
<evidence type="ECO:0000313" key="3">
    <source>
        <dbReference type="Proteomes" id="UP000625976"/>
    </source>
</evidence>
<dbReference type="Proteomes" id="UP000625976">
    <property type="component" value="Unassembled WGS sequence"/>
</dbReference>
<dbReference type="RefSeq" id="WP_188461227.1">
    <property type="nucleotide sequence ID" value="NZ_BMFQ01000001.1"/>
</dbReference>
<dbReference type="PROSITE" id="PS51186">
    <property type="entry name" value="GNAT"/>
    <property type="match status" value="1"/>
</dbReference>
<proteinExistence type="predicted"/>
<dbReference type="AlphaFoldDB" id="A0A917GAW5"/>
<comment type="caution">
    <text evidence="2">The sequence shown here is derived from an EMBL/GenBank/DDBJ whole genome shotgun (WGS) entry which is preliminary data.</text>
</comment>
<evidence type="ECO:0000259" key="1">
    <source>
        <dbReference type="PROSITE" id="PS51186"/>
    </source>
</evidence>
<reference evidence="2" key="1">
    <citation type="journal article" date="2014" name="Int. J. Syst. Evol. Microbiol.">
        <title>Complete genome sequence of Corynebacterium casei LMG S-19264T (=DSM 44701T), isolated from a smear-ripened cheese.</title>
        <authorList>
            <consortium name="US DOE Joint Genome Institute (JGI-PGF)"/>
            <person name="Walter F."/>
            <person name="Albersmeier A."/>
            <person name="Kalinowski J."/>
            <person name="Ruckert C."/>
        </authorList>
    </citation>
    <scope>NUCLEOTIDE SEQUENCE</scope>
    <source>
        <strain evidence="2">CGMCC 1.12751</strain>
    </source>
</reference>
<dbReference type="PANTHER" id="PTHR43792:SF1">
    <property type="entry name" value="N-ACETYLTRANSFERASE DOMAIN-CONTAINING PROTEIN"/>
    <property type="match status" value="1"/>
</dbReference>
<dbReference type="GO" id="GO:0016747">
    <property type="term" value="F:acyltransferase activity, transferring groups other than amino-acyl groups"/>
    <property type="evidence" value="ECO:0007669"/>
    <property type="project" value="InterPro"/>
</dbReference>
<reference evidence="2" key="2">
    <citation type="submission" date="2020-09" db="EMBL/GenBank/DDBJ databases">
        <authorList>
            <person name="Sun Q."/>
            <person name="Zhou Y."/>
        </authorList>
    </citation>
    <scope>NUCLEOTIDE SEQUENCE</scope>
    <source>
        <strain evidence="2">CGMCC 1.12751</strain>
    </source>
</reference>
<gene>
    <name evidence="2" type="ORF">GCM10010976_03360</name>
</gene>
<feature type="domain" description="N-acetyltransferase" evidence="1">
    <location>
        <begin position="9"/>
        <end position="170"/>
    </location>
</feature>
<dbReference type="InterPro" id="IPR000182">
    <property type="entry name" value="GNAT_dom"/>
</dbReference>
<dbReference type="InterPro" id="IPR016181">
    <property type="entry name" value="Acyl_CoA_acyltransferase"/>
</dbReference>
<organism evidence="2 3">
    <name type="scientific">Bizionia arctica</name>
    <dbReference type="NCBI Taxonomy" id="1495645"/>
    <lineage>
        <taxon>Bacteria</taxon>
        <taxon>Pseudomonadati</taxon>
        <taxon>Bacteroidota</taxon>
        <taxon>Flavobacteriia</taxon>
        <taxon>Flavobacteriales</taxon>
        <taxon>Flavobacteriaceae</taxon>
        <taxon>Bizionia</taxon>
    </lineage>
</organism>